<sequence length="68" mass="8081">MELMLKKCDQDSKSQWQAEHKHPWILMEGITKNWSLRKYSSNNCGHQDLDKQKPIHLPQKSCKEEMAN</sequence>
<dbReference type="EMBL" id="VSRR010001227">
    <property type="protein sequence ID" value="MPC23585.1"/>
    <property type="molecule type" value="Genomic_DNA"/>
</dbReference>
<accession>A0A5B7DQS3</accession>
<proteinExistence type="predicted"/>
<evidence type="ECO:0000313" key="2">
    <source>
        <dbReference type="EMBL" id="MPC23585.1"/>
    </source>
</evidence>
<evidence type="ECO:0000313" key="3">
    <source>
        <dbReference type="Proteomes" id="UP000324222"/>
    </source>
</evidence>
<keyword evidence="3" id="KW-1185">Reference proteome</keyword>
<protein>
    <submittedName>
        <fullName evidence="2">Uncharacterized protein</fullName>
    </submittedName>
</protein>
<name>A0A5B7DQS3_PORTR</name>
<feature type="region of interest" description="Disordered" evidence="1">
    <location>
        <begin position="45"/>
        <end position="68"/>
    </location>
</feature>
<evidence type="ECO:0000256" key="1">
    <source>
        <dbReference type="SAM" id="MobiDB-lite"/>
    </source>
</evidence>
<dbReference type="Proteomes" id="UP000324222">
    <property type="component" value="Unassembled WGS sequence"/>
</dbReference>
<comment type="caution">
    <text evidence="2">The sequence shown here is derived from an EMBL/GenBank/DDBJ whole genome shotgun (WGS) entry which is preliminary data.</text>
</comment>
<dbReference type="AlphaFoldDB" id="A0A5B7DQS3"/>
<gene>
    <name evidence="2" type="ORF">E2C01_016642</name>
</gene>
<reference evidence="2 3" key="1">
    <citation type="submission" date="2019-05" db="EMBL/GenBank/DDBJ databases">
        <title>Another draft genome of Portunus trituberculatus and its Hox gene families provides insights of decapod evolution.</title>
        <authorList>
            <person name="Jeong J.-H."/>
            <person name="Song I."/>
            <person name="Kim S."/>
            <person name="Choi T."/>
            <person name="Kim D."/>
            <person name="Ryu S."/>
            <person name="Kim W."/>
        </authorList>
    </citation>
    <scope>NUCLEOTIDE SEQUENCE [LARGE SCALE GENOMIC DNA]</scope>
    <source>
        <tissue evidence="2">Muscle</tissue>
    </source>
</reference>
<organism evidence="2 3">
    <name type="scientific">Portunus trituberculatus</name>
    <name type="common">Swimming crab</name>
    <name type="synonym">Neptunus trituberculatus</name>
    <dbReference type="NCBI Taxonomy" id="210409"/>
    <lineage>
        <taxon>Eukaryota</taxon>
        <taxon>Metazoa</taxon>
        <taxon>Ecdysozoa</taxon>
        <taxon>Arthropoda</taxon>
        <taxon>Crustacea</taxon>
        <taxon>Multicrustacea</taxon>
        <taxon>Malacostraca</taxon>
        <taxon>Eumalacostraca</taxon>
        <taxon>Eucarida</taxon>
        <taxon>Decapoda</taxon>
        <taxon>Pleocyemata</taxon>
        <taxon>Brachyura</taxon>
        <taxon>Eubrachyura</taxon>
        <taxon>Portunoidea</taxon>
        <taxon>Portunidae</taxon>
        <taxon>Portuninae</taxon>
        <taxon>Portunus</taxon>
    </lineage>
</organism>